<evidence type="ECO:0000256" key="1">
    <source>
        <dbReference type="ARBA" id="ARBA00009075"/>
    </source>
</evidence>
<dbReference type="EMBL" id="CP007201">
    <property type="protein sequence ID" value="AHJ11911.1"/>
    <property type="molecule type" value="Genomic_DNA"/>
</dbReference>
<comment type="similarity">
    <text evidence="1">Belongs to the outer membrane porin (Opr) (TC 1.B.25) family.</text>
</comment>
<gene>
    <name evidence="5" type="ORF">SMUL_0636</name>
</gene>
<name>A0AA86AJX8_SULMK</name>
<feature type="chain" id="PRO_5041732177" evidence="4">
    <location>
        <begin position="23"/>
        <end position="428"/>
    </location>
</feature>
<proteinExistence type="inferred from homology"/>
<dbReference type="AlphaFoldDB" id="A0AA86AJX8"/>
<evidence type="ECO:0000256" key="4">
    <source>
        <dbReference type="SAM" id="SignalP"/>
    </source>
</evidence>
<dbReference type="Gene3D" id="2.40.160.10">
    <property type="entry name" value="Porin"/>
    <property type="match status" value="1"/>
</dbReference>
<evidence type="ECO:0000256" key="2">
    <source>
        <dbReference type="ARBA" id="ARBA00022448"/>
    </source>
</evidence>
<dbReference type="InterPro" id="IPR023614">
    <property type="entry name" value="Porin_dom_sf"/>
</dbReference>
<organism evidence="5 6">
    <name type="scientific">Sulfurospirillum multivorans (strain DM 12446 / JCM 15788 / NBRC 109480)</name>
    <dbReference type="NCBI Taxonomy" id="1150621"/>
    <lineage>
        <taxon>Bacteria</taxon>
        <taxon>Pseudomonadati</taxon>
        <taxon>Campylobacterota</taxon>
        <taxon>Epsilonproteobacteria</taxon>
        <taxon>Campylobacterales</taxon>
        <taxon>Sulfurospirillaceae</taxon>
        <taxon>Sulfurospirillum</taxon>
    </lineage>
</organism>
<keyword evidence="2" id="KW-0813">Transport</keyword>
<evidence type="ECO:0000313" key="5">
    <source>
        <dbReference type="EMBL" id="AHJ11911.1"/>
    </source>
</evidence>
<evidence type="ECO:0000256" key="3">
    <source>
        <dbReference type="ARBA" id="ARBA00022729"/>
    </source>
</evidence>
<dbReference type="RefSeq" id="WP_025343820.1">
    <property type="nucleotide sequence ID" value="NZ_CP007201.1"/>
</dbReference>
<accession>A0AA86AJX8</accession>
<dbReference type="KEGG" id="smul:SMUL_0636"/>
<reference evidence="5 6" key="1">
    <citation type="journal article" date="2014" name="Environ. Microbiol.">
        <title>Insights into organohalide respiration and the versatile catabolism of Sulfurospirillum multivorans gained from comparative genomics and physiological studies.</title>
        <authorList>
            <person name="Goris T."/>
            <person name="Schubert T."/>
            <person name="Gadkari J."/>
            <person name="Wubet T."/>
            <person name="Tarkka M."/>
            <person name="Buscot F."/>
            <person name="Adrian L."/>
            <person name="Diekert G."/>
        </authorList>
    </citation>
    <scope>NUCLEOTIDE SEQUENCE [LARGE SCALE GENOMIC DNA]</scope>
    <source>
        <strain evidence="6">DM 12446 / JCM 15788 / NBRC 109480</strain>
    </source>
</reference>
<dbReference type="InterPro" id="IPR005318">
    <property type="entry name" value="OM_porin_bac"/>
</dbReference>
<dbReference type="Proteomes" id="UP000019322">
    <property type="component" value="Chromosome"/>
</dbReference>
<sequence>MKLAKLSLAAIVVAGLASSSFAADTLADAFKNGTVNGELKAYYFTRDNGNDDSDIFTTGVMLGYKTASFYGFTLGLTAQGSSSPFADDDAKGENGNTASFVSDMYGSGAVLSEAYIAYNIGKTTAMVGRMFLDTPLVASSGNRIIKEAFEGAAVINTDLPNTTLIAGYVQKFQSRTDRDGNIGEFTKTFSTNSSVNAELDNGGYTFAVINKSITGLTLTGAYAYADAYYETDAGVVAVDGGVNVGYVEALYEGKVGEVGFTLGAQDYYNSFEDSTTADDSINLYAFKAGLSFKGINGTVAYSQVSDDAVAGDALISGLGNGADLLYTDPVIAMNGYNRDTKSYLIDLNYDITEAANIGVRYVLADGYLGATSNPKTVTSDKYEASSSAVYGSYKFAGALKGFSLGAQYEKQDKDVDGDDLWVKANYKF</sequence>
<evidence type="ECO:0000313" key="6">
    <source>
        <dbReference type="Proteomes" id="UP000019322"/>
    </source>
</evidence>
<feature type="signal peptide" evidence="4">
    <location>
        <begin position="1"/>
        <end position="22"/>
    </location>
</feature>
<dbReference type="Pfam" id="PF03573">
    <property type="entry name" value="OprD"/>
    <property type="match status" value="1"/>
</dbReference>
<protein>
    <submittedName>
        <fullName evidence="5">Outer membrane porin</fullName>
    </submittedName>
</protein>
<dbReference type="GO" id="GO:0016020">
    <property type="term" value="C:membrane"/>
    <property type="evidence" value="ECO:0007669"/>
    <property type="project" value="InterPro"/>
</dbReference>
<keyword evidence="3 4" id="KW-0732">Signal</keyword>